<dbReference type="InterPro" id="IPR012944">
    <property type="entry name" value="SusD_RagB_dom"/>
</dbReference>
<feature type="signal peptide" evidence="6">
    <location>
        <begin position="1"/>
        <end position="27"/>
    </location>
</feature>
<keyword evidence="5" id="KW-0998">Cell outer membrane</keyword>
<comment type="caution">
    <text evidence="9">The sequence shown here is derived from an EMBL/GenBank/DDBJ whole genome shotgun (WGS) entry which is preliminary data.</text>
</comment>
<dbReference type="InterPro" id="IPR033985">
    <property type="entry name" value="SusD-like_N"/>
</dbReference>
<feature type="chain" id="PRO_5017635127" evidence="6">
    <location>
        <begin position="28"/>
        <end position="537"/>
    </location>
</feature>
<evidence type="ECO:0000256" key="3">
    <source>
        <dbReference type="ARBA" id="ARBA00022729"/>
    </source>
</evidence>
<organism evidence="9 10">
    <name type="scientific">Winogradskyella eximia</name>
    <dbReference type="NCBI Taxonomy" id="262006"/>
    <lineage>
        <taxon>Bacteria</taxon>
        <taxon>Pseudomonadati</taxon>
        <taxon>Bacteroidota</taxon>
        <taxon>Flavobacteriia</taxon>
        <taxon>Flavobacteriales</taxon>
        <taxon>Flavobacteriaceae</taxon>
        <taxon>Winogradskyella</taxon>
    </lineage>
</organism>
<dbReference type="Proteomes" id="UP000256980">
    <property type="component" value="Unassembled WGS sequence"/>
</dbReference>
<name>A0A3D9H2U9_9FLAO</name>
<dbReference type="Pfam" id="PF07980">
    <property type="entry name" value="SusD_RagB"/>
    <property type="match status" value="1"/>
</dbReference>
<evidence type="ECO:0000256" key="6">
    <source>
        <dbReference type="SAM" id="SignalP"/>
    </source>
</evidence>
<evidence type="ECO:0000256" key="1">
    <source>
        <dbReference type="ARBA" id="ARBA00004442"/>
    </source>
</evidence>
<dbReference type="SUPFAM" id="SSF48452">
    <property type="entry name" value="TPR-like"/>
    <property type="match status" value="1"/>
</dbReference>
<evidence type="ECO:0000256" key="4">
    <source>
        <dbReference type="ARBA" id="ARBA00023136"/>
    </source>
</evidence>
<dbReference type="EMBL" id="QRDV01000004">
    <property type="protein sequence ID" value="RED43829.1"/>
    <property type="molecule type" value="Genomic_DNA"/>
</dbReference>
<dbReference type="RefSeq" id="WP_115817249.1">
    <property type="nucleotide sequence ID" value="NZ_QRDV01000004.1"/>
</dbReference>
<evidence type="ECO:0000259" key="8">
    <source>
        <dbReference type="Pfam" id="PF14322"/>
    </source>
</evidence>
<comment type="subcellular location">
    <subcellularLocation>
        <location evidence="1">Cell outer membrane</location>
    </subcellularLocation>
</comment>
<evidence type="ECO:0000256" key="2">
    <source>
        <dbReference type="ARBA" id="ARBA00006275"/>
    </source>
</evidence>
<protein>
    <submittedName>
        <fullName evidence="9">Putative outer membrane starch-binding protein</fullName>
    </submittedName>
</protein>
<sequence>MKTKFFNSKIKGSLLLCMALLFVVTSCEDYLKEEPSTFIDADYIFTTEEGLKSGVVALYKFERDRYDNSTEDFMGSVLMSSRSDLAFSRTGYTGLMGRYERGTSPVDQGSNFASSLFWKHFYNMTNKATAIINAAEEIEGIDEDARKKVLAEAKYFRAHSYFYLYRMYNNIFVSTETVTVDNAFNVVNDRSTDAEIFGLINSDLDYAIENLDWIDTFGRVTKGTAKHVKAKVAMWQGDWTEAKNQALDVIEGPDSPHSLVSSTADVFAGDRNNSESLFVIQSQDDVLGGGNTTMMNANYVTQYFQISGIESNNEQGGRGFSRILPNLYLLNLIAEDPNDTRDDNTYFRLKYYYTSGDRIGEEVDNYEPITDLANPSSSYQNYYKRMHPSCIKFSQEDGNADSYLIRGNVTVYRLAETYLIAAEAIMRSSGDPLPYINAVRTRAGAAPVTTVNQQTILDERARELAFEGQRWFTLKRMGQDVIDFQITNYAGDGEYFPANLGSKDPRENWQSYYINWPIAQRDLDLLGPDYPQNNGYN</sequence>
<dbReference type="GO" id="GO:0009279">
    <property type="term" value="C:cell outer membrane"/>
    <property type="evidence" value="ECO:0007669"/>
    <property type="project" value="UniProtKB-SubCell"/>
</dbReference>
<evidence type="ECO:0000259" key="7">
    <source>
        <dbReference type="Pfam" id="PF07980"/>
    </source>
</evidence>
<feature type="domain" description="RagB/SusD" evidence="7">
    <location>
        <begin position="336"/>
        <end position="536"/>
    </location>
</feature>
<dbReference type="PROSITE" id="PS51257">
    <property type="entry name" value="PROKAR_LIPOPROTEIN"/>
    <property type="match status" value="1"/>
</dbReference>
<keyword evidence="3 6" id="KW-0732">Signal</keyword>
<dbReference type="AlphaFoldDB" id="A0A3D9H2U9"/>
<accession>A0A3D9H2U9</accession>
<keyword evidence="10" id="KW-1185">Reference proteome</keyword>
<comment type="similarity">
    <text evidence="2">Belongs to the SusD family.</text>
</comment>
<keyword evidence="4" id="KW-0472">Membrane</keyword>
<evidence type="ECO:0000256" key="5">
    <source>
        <dbReference type="ARBA" id="ARBA00023237"/>
    </source>
</evidence>
<reference evidence="9 10" key="1">
    <citation type="submission" date="2018-07" db="EMBL/GenBank/DDBJ databases">
        <title>Genomic Encyclopedia of Type Strains, Phase III (KMG-III): the genomes of soil and plant-associated and newly described type strains.</title>
        <authorList>
            <person name="Whitman W."/>
        </authorList>
    </citation>
    <scope>NUCLEOTIDE SEQUENCE [LARGE SCALE GENOMIC DNA]</scope>
    <source>
        <strain evidence="9 10">CECT 7946</strain>
    </source>
</reference>
<dbReference type="OrthoDB" id="5694214at2"/>
<dbReference type="Gene3D" id="1.25.40.390">
    <property type="match status" value="1"/>
</dbReference>
<gene>
    <name evidence="9" type="ORF">DFQ10_10418</name>
</gene>
<proteinExistence type="inferred from homology"/>
<evidence type="ECO:0000313" key="10">
    <source>
        <dbReference type="Proteomes" id="UP000256980"/>
    </source>
</evidence>
<evidence type="ECO:0000313" key="9">
    <source>
        <dbReference type="EMBL" id="RED43829.1"/>
    </source>
</evidence>
<dbReference type="InterPro" id="IPR011990">
    <property type="entry name" value="TPR-like_helical_dom_sf"/>
</dbReference>
<dbReference type="Pfam" id="PF14322">
    <property type="entry name" value="SusD-like_3"/>
    <property type="match status" value="1"/>
</dbReference>
<feature type="domain" description="SusD-like N-terminal" evidence="8">
    <location>
        <begin position="111"/>
        <end position="211"/>
    </location>
</feature>